<keyword evidence="4" id="KW-1185">Reference proteome</keyword>
<feature type="repeat" description="PPR" evidence="2">
    <location>
        <begin position="170"/>
        <end position="204"/>
    </location>
</feature>
<name>A0AA36J027_9DINO</name>
<dbReference type="Pfam" id="PF01535">
    <property type="entry name" value="PPR"/>
    <property type="match status" value="4"/>
</dbReference>
<gene>
    <name evidence="3" type="ORF">EVOR1521_LOCUS21207</name>
</gene>
<dbReference type="Pfam" id="PF13041">
    <property type="entry name" value="PPR_2"/>
    <property type="match status" value="1"/>
</dbReference>
<accession>A0AA36J027</accession>
<dbReference type="EMBL" id="CAUJNA010003255">
    <property type="protein sequence ID" value="CAJ1397127.1"/>
    <property type="molecule type" value="Genomic_DNA"/>
</dbReference>
<feature type="repeat" description="PPR" evidence="2">
    <location>
        <begin position="362"/>
        <end position="396"/>
    </location>
</feature>
<dbReference type="AlphaFoldDB" id="A0AA36J027"/>
<dbReference type="PANTHER" id="PTHR47942">
    <property type="entry name" value="TETRATRICOPEPTIDE REPEAT (TPR)-LIKE SUPERFAMILY PROTEIN-RELATED"/>
    <property type="match status" value="1"/>
</dbReference>
<dbReference type="Proteomes" id="UP001178507">
    <property type="component" value="Unassembled WGS sequence"/>
</dbReference>
<evidence type="ECO:0000313" key="3">
    <source>
        <dbReference type="EMBL" id="CAJ1397127.1"/>
    </source>
</evidence>
<dbReference type="Gene3D" id="1.25.40.10">
    <property type="entry name" value="Tetratricopeptide repeat domain"/>
    <property type="match status" value="4"/>
</dbReference>
<keyword evidence="1" id="KW-0677">Repeat</keyword>
<proteinExistence type="predicted"/>
<reference evidence="3" key="1">
    <citation type="submission" date="2023-08" db="EMBL/GenBank/DDBJ databases">
        <authorList>
            <person name="Chen Y."/>
            <person name="Shah S."/>
            <person name="Dougan E. K."/>
            <person name="Thang M."/>
            <person name="Chan C."/>
        </authorList>
    </citation>
    <scope>NUCLEOTIDE SEQUENCE</scope>
</reference>
<evidence type="ECO:0000313" key="4">
    <source>
        <dbReference type="Proteomes" id="UP001178507"/>
    </source>
</evidence>
<dbReference type="NCBIfam" id="TIGR00756">
    <property type="entry name" value="PPR"/>
    <property type="match status" value="1"/>
</dbReference>
<dbReference type="PANTHER" id="PTHR47942:SF63">
    <property type="entry name" value="PENTATRICOPEPTIDE REPEAT-CONTAINING PROTEIN"/>
    <property type="match status" value="1"/>
</dbReference>
<sequence>MAQVTTCRAKLRWHLNIYARTCTRHFCKVPKQHQPARAAKGDVVSCNVLMRAVEWQRAVSIFSSMEHRTLVSFNSVISTLSQSARWQEAIAFFDLIACRRLQPDVISYNSTISACTRGGRWQLSLALFHAVPSWDQVSYNAAMRACSSAIAWQDALGLFAELRSRSLGASTSSVNAAIGACGKAEEWQRALQLFWDMSAWSVEPDLISYNSTLSALKSSPAQTSQLWAHMAKQGRPDLVSFNALLASQHWVDALQTFAQLPLYRLAPDRFTISTLISRCSSSAWRTALKLLVHMDVPDLTCHNATLTALGRAARWQHSALLLFGDWSVRPDVISYNAAIDAFEKGTQWQLAMHCFSLHEKPNEISFGAGISACEKGGQWQSALALLRQMGRKQLRPGLVVYNAAISACEKLSQWQSALSLFRAIPLPDTFSFVAVISACEKATLWQSALHFLRVFRKTREEQSAAPKARGKSGAL</sequence>
<comment type="caution">
    <text evidence="3">The sequence shown here is derived from an EMBL/GenBank/DDBJ whole genome shotgun (WGS) entry which is preliminary data.</text>
</comment>
<dbReference type="InterPro" id="IPR051222">
    <property type="entry name" value="PPR/CCM1_RNA-binding"/>
</dbReference>
<evidence type="ECO:0008006" key="5">
    <source>
        <dbReference type="Google" id="ProtNLM"/>
    </source>
</evidence>
<dbReference type="InterPro" id="IPR002885">
    <property type="entry name" value="PPR_rpt"/>
</dbReference>
<evidence type="ECO:0000256" key="2">
    <source>
        <dbReference type="PROSITE-ProRule" id="PRU00708"/>
    </source>
</evidence>
<dbReference type="InterPro" id="IPR011990">
    <property type="entry name" value="TPR-like_helical_dom_sf"/>
</dbReference>
<feature type="repeat" description="PPR" evidence="2">
    <location>
        <begin position="69"/>
        <end position="103"/>
    </location>
</feature>
<evidence type="ECO:0000256" key="1">
    <source>
        <dbReference type="ARBA" id="ARBA00022737"/>
    </source>
</evidence>
<protein>
    <recommendedName>
        <fullName evidence="5">Pentatricopeptide repeat-containing protein</fullName>
    </recommendedName>
</protein>
<dbReference type="PROSITE" id="PS51375">
    <property type="entry name" value="PPR"/>
    <property type="match status" value="3"/>
</dbReference>
<organism evidence="3 4">
    <name type="scientific">Effrenium voratum</name>
    <dbReference type="NCBI Taxonomy" id="2562239"/>
    <lineage>
        <taxon>Eukaryota</taxon>
        <taxon>Sar</taxon>
        <taxon>Alveolata</taxon>
        <taxon>Dinophyceae</taxon>
        <taxon>Suessiales</taxon>
        <taxon>Symbiodiniaceae</taxon>
        <taxon>Effrenium</taxon>
    </lineage>
</organism>